<name>A0A936YMC9_9HYPH</name>
<dbReference type="PRINTS" id="PR00081">
    <property type="entry name" value="GDHRDH"/>
</dbReference>
<accession>A0A936YMC9</accession>
<dbReference type="SUPFAM" id="SSF51735">
    <property type="entry name" value="NAD(P)-binding Rossmann-fold domains"/>
    <property type="match status" value="1"/>
</dbReference>
<dbReference type="CDD" id="cd11731">
    <property type="entry name" value="Lin1944_like_SDR_c"/>
    <property type="match status" value="1"/>
</dbReference>
<dbReference type="GO" id="GO:0016491">
    <property type="term" value="F:oxidoreductase activity"/>
    <property type="evidence" value="ECO:0007669"/>
    <property type="project" value="UniProtKB-KW"/>
</dbReference>
<dbReference type="PANTHER" id="PTHR43477">
    <property type="entry name" value="DIHYDROANTICAPSIN 7-DEHYDROGENASE"/>
    <property type="match status" value="1"/>
</dbReference>
<dbReference type="InterPro" id="IPR051122">
    <property type="entry name" value="SDR_DHRS6-like"/>
</dbReference>
<organism evidence="3 4">
    <name type="scientific">Rhizobium setariae</name>
    <dbReference type="NCBI Taxonomy" id="2801340"/>
    <lineage>
        <taxon>Bacteria</taxon>
        <taxon>Pseudomonadati</taxon>
        <taxon>Pseudomonadota</taxon>
        <taxon>Alphaproteobacteria</taxon>
        <taxon>Hyphomicrobiales</taxon>
        <taxon>Rhizobiaceae</taxon>
        <taxon>Rhizobium/Agrobacterium group</taxon>
        <taxon>Rhizobium</taxon>
    </lineage>
</organism>
<gene>
    <name evidence="3" type="ORF">JJB09_01995</name>
</gene>
<dbReference type="NCBIfam" id="NF005754">
    <property type="entry name" value="PRK07578.1"/>
    <property type="match status" value="1"/>
</dbReference>
<comment type="caution">
    <text evidence="3">The sequence shown here is derived from an EMBL/GenBank/DDBJ whole genome shotgun (WGS) entry which is preliminary data.</text>
</comment>
<evidence type="ECO:0000256" key="2">
    <source>
        <dbReference type="ARBA" id="ARBA00023002"/>
    </source>
</evidence>
<evidence type="ECO:0000313" key="4">
    <source>
        <dbReference type="Proteomes" id="UP000633219"/>
    </source>
</evidence>
<dbReference type="AlphaFoldDB" id="A0A936YMC9"/>
<reference evidence="3" key="1">
    <citation type="submission" date="2021-01" db="EMBL/GenBank/DDBJ databases">
        <title>Rhizobium sp. strain KVB221 16S ribosomal RNA gene Genome sequencing and assembly.</title>
        <authorList>
            <person name="Kang M."/>
        </authorList>
    </citation>
    <scope>NUCLEOTIDE SEQUENCE</scope>
    <source>
        <strain evidence="3">KVB221</strain>
    </source>
</reference>
<evidence type="ECO:0000256" key="1">
    <source>
        <dbReference type="ARBA" id="ARBA00006484"/>
    </source>
</evidence>
<keyword evidence="2" id="KW-0560">Oxidoreductase</keyword>
<dbReference type="InterPro" id="IPR002347">
    <property type="entry name" value="SDR_fam"/>
</dbReference>
<comment type="similarity">
    <text evidence="1">Belongs to the short-chain dehydrogenases/reductases (SDR) family.</text>
</comment>
<sequence>MKILVVGASGILGSAVASELSKRHDIISASRNGDVKVDIKDVTSIRAMFEQTGKLDAIVCTAGKAHFGPLAEITEEKMSIGIKDKLMGQVNLVLEGTKFLNDGGSFTLVSGILGYEPILSGVNASMVNGAIDSFVKAAAIELPRGIRINAVSATMFEEAIAHYGPYFRGFKPVPVADAALAFSRSVEGHNTGQIYKIGY</sequence>
<protein>
    <submittedName>
        <fullName evidence="3">Short chain dehydrogenase</fullName>
    </submittedName>
</protein>
<dbReference type="RefSeq" id="WP_201652258.1">
    <property type="nucleotide sequence ID" value="NZ_JAEQNC010000001.1"/>
</dbReference>
<dbReference type="EMBL" id="JAEQNC010000001">
    <property type="protein sequence ID" value="MBL0370789.1"/>
    <property type="molecule type" value="Genomic_DNA"/>
</dbReference>
<dbReference type="Proteomes" id="UP000633219">
    <property type="component" value="Unassembled WGS sequence"/>
</dbReference>
<keyword evidence="4" id="KW-1185">Reference proteome</keyword>
<evidence type="ECO:0000313" key="3">
    <source>
        <dbReference type="EMBL" id="MBL0370789.1"/>
    </source>
</evidence>
<dbReference type="Gene3D" id="3.40.50.720">
    <property type="entry name" value="NAD(P)-binding Rossmann-like Domain"/>
    <property type="match status" value="1"/>
</dbReference>
<dbReference type="Pfam" id="PF13561">
    <property type="entry name" value="adh_short_C2"/>
    <property type="match status" value="1"/>
</dbReference>
<dbReference type="PANTHER" id="PTHR43477:SF1">
    <property type="entry name" value="DIHYDROANTICAPSIN 7-DEHYDROGENASE"/>
    <property type="match status" value="1"/>
</dbReference>
<dbReference type="InterPro" id="IPR036291">
    <property type="entry name" value="NAD(P)-bd_dom_sf"/>
</dbReference>
<proteinExistence type="inferred from homology"/>